<dbReference type="PANTHER" id="PTHR47603">
    <property type="entry name" value="PPR CONTAINING-LIKE PROTEIN"/>
    <property type="match status" value="1"/>
</dbReference>
<organism evidence="2 3">
    <name type="scientific">Vitis vinifera</name>
    <name type="common">Grape</name>
    <dbReference type="NCBI Taxonomy" id="29760"/>
    <lineage>
        <taxon>Eukaryota</taxon>
        <taxon>Viridiplantae</taxon>
        <taxon>Streptophyta</taxon>
        <taxon>Embryophyta</taxon>
        <taxon>Tracheophyta</taxon>
        <taxon>Spermatophyta</taxon>
        <taxon>Magnoliopsida</taxon>
        <taxon>eudicotyledons</taxon>
        <taxon>Gunneridae</taxon>
        <taxon>Pentapetalae</taxon>
        <taxon>rosids</taxon>
        <taxon>Vitales</taxon>
        <taxon>Vitaceae</taxon>
        <taxon>Viteae</taxon>
        <taxon>Vitis</taxon>
    </lineage>
</organism>
<accession>A0A438FRA9</accession>
<sequence>MGATSQWIVIILKGYEAGTEVAPLGEGCGPLRIVFVDDILVEFEQVAGGGASRGWSSSNLAAFSNRLGMPAVGFKAEIWAPSLLDLKDSKEAVYGALDAWVAWEQNFPIASLKRVLITLEKEQQWHRVIQNFLTKTNFSPLSPLNFLDLTFEYFFQVVKWMLSKGQGTTMGTYGQLIRALDMDHRAEEAHEFWVKKIGTDLHSVPWHLCHRMISVYYRNNMLENLVKLFKGLEAFDRKPQDKLVVKKVADAYEMLGLLEEKERIFEKYDYLFTETVAGKPKKSKKFLSEKKKSGRRKPTSTPDYLTPGDGVQAQ</sequence>
<evidence type="ECO:0000313" key="2">
    <source>
        <dbReference type="EMBL" id="RVW62492.1"/>
    </source>
</evidence>
<evidence type="ECO:0000313" key="3">
    <source>
        <dbReference type="Proteomes" id="UP000288805"/>
    </source>
</evidence>
<protein>
    <submittedName>
        <fullName evidence="2">Pentatricopeptide repeat-containing protein, chloroplastic</fullName>
    </submittedName>
</protein>
<dbReference type="AlphaFoldDB" id="A0A438FRA9"/>
<gene>
    <name evidence="2" type="primary">VvCHDp001167_2</name>
    <name evidence="2" type="ORF">CK203_064029</name>
</gene>
<evidence type="ECO:0000256" key="1">
    <source>
        <dbReference type="SAM" id="MobiDB-lite"/>
    </source>
</evidence>
<proteinExistence type="predicted"/>
<reference evidence="2 3" key="1">
    <citation type="journal article" date="2018" name="PLoS Genet.">
        <title>Population sequencing reveals clonal diversity and ancestral inbreeding in the grapevine cultivar Chardonnay.</title>
        <authorList>
            <person name="Roach M.J."/>
            <person name="Johnson D.L."/>
            <person name="Bohlmann J."/>
            <person name="van Vuuren H.J."/>
            <person name="Jones S.J."/>
            <person name="Pretorius I.S."/>
            <person name="Schmidt S.A."/>
            <person name="Borneman A.R."/>
        </authorList>
    </citation>
    <scope>NUCLEOTIDE SEQUENCE [LARGE SCALE GENOMIC DNA]</scope>
    <source>
        <strain evidence="3">cv. Chardonnay</strain>
        <tissue evidence="2">Leaf</tissue>
    </source>
</reference>
<feature type="region of interest" description="Disordered" evidence="1">
    <location>
        <begin position="278"/>
        <end position="314"/>
    </location>
</feature>
<dbReference type="EMBL" id="QGNW01000770">
    <property type="protein sequence ID" value="RVW62492.1"/>
    <property type="molecule type" value="Genomic_DNA"/>
</dbReference>
<dbReference type="Proteomes" id="UP000288805">
    <property type="component" value="Unassembled WGS sequence"/>
</dbReference>
<name>A0A438FRA9_VITVI</name>
<dbReference type="PANTHER" id="PTHR47603:SF1">
    <property type="entry name" value="PPR CONTAINING-LIKE PROTEIN"/>
    <property type="match status" value="1"/>
</dbReference>
<comment type="caution">
    <text evidence="2">The sequence shown here is derived from an EMBL/GenBank/DDBJ whole genome shotgun (WGS) entry which is preliminary data.</text>
</comment>